<dbReference type="Proteomes" id="UP000003438">
    <property type="component" value="Unassembled WGS sequence"/>
</dbReference>
<feature type="transmembrane region" description="Helical" evidence="1">
    <location>
        <begin position="55"/>
        <end position="74"/>
    </location>
</feature>
<reference evidence="2" key="1">
    <citation type="submission" date="2009-12" db="EMBL/GenBank/DDBJ databases">
        <authorList>
            <person name="Weinstock G."/>
            <person name="Sodergren E."/>
            <person name="Clifton S."/>
            <person name="Fulton L."/>
            <person name="Fulton B."/>
            <person name="Courtney L."/>
            <person name="Fronick C."/>
            <person name="Harrison M."/>
            <person name="Strong C."/>
            <person name="Farmer C."/>
            <person name="Delahaunty K."/>
            <person name="Markovic C."/>
            <person name="Hall O."/>
            <person name="Minx P."/>
            <person name="Tomlinson C."/>
            <person name="Mitreva M."/>
            <person name="Nelson J."/>
            <person name="Hou S."/>
            <person name="Wollam A."/>
            <person name="Pepin K.H."/>
            <person name="Johnson M."/>
            <person name="Bhonagiri V."/>
            <person name="Nash W.E."/>
            <person name="Warren W."/>
            <person name="Chinwalla A."/>
            <person name="Mardis E.R."/>
            <person name="Wilson R.K."/>
        </authorList>
    </citation>
    <scope>NUCLEOTIDE SEQUENCE [LARGE SCALE GENOMIC DNA]</scope>
    <source>
        <strain evidence="2">DSM 15176</strain>
    </source>
</reference>
<keyword evidence="3" id="KW-1185">Reference proteome</keyword>
<proteinExistence type="predicted"/>
<organism evidence="2 3">
    <name type="scientific">Subdoligranulum variabile DSM 15176</name>
    <dbReference type="NCBI Taxonomy" id="411471"/>
    <lineage>
        <taxon>Bacteria</taxon>
        <taxon>Bacillati</taxon>
        <taxon>Bacillota</taxon>
        <taxon>Clostridia</taxon>
        <taxon>Eubacteriales</taxon>
        <taxon>Oscillospiraceae</taxon>
        <taxon>Subdoligranulum</taxon>
    </lineage>
</organism>
<keyword evidence="1" id="KW-1133">Transmembrane helix</keyword>
<dbReference type="EMBL" id="ACBY02000020">
    <property type="protein sequence ID" value="EFB76809.1"/>
    <property type="molecule type" value="Genomic_DNA"/>
</dbReference>
<evidence type="ECO:0000313" key="3">
    <source>
        <dbReference type="Proteomes" id="UP000003438"/>
    </source>
</evidence>
<protein>
    <submittedName>
        <fullName evidence="2">Uncharacterized protein</fullName>
    </submittedName>
</protein>
<dbReference type="RefSeq" id="WP_007046589.1">
    <property type="nucleotide sequence ID" value="NZ_GG704769.1"/>
</dbReference>
<sequence length="88" mass="9583">METLVEIIGTILLEVLQAIWPPILAIVNGALVLFLGLASYLYYAADQPFRAGGSLAAAILFLVVFIAGFKTGVYKRCAAQKRQNGRRK</sequence>
<keyword evidence="1" id="KW-0812">Transmembrane</keyword>
<dbReference type="HOGENOM" id="CLU_2467830_0_0_9"/>
<evidence type="ECO:0000256" key="1">
    <source>
        <dbReference type="SAM" id="Phobius"/>
    </source>
</evidence>
<feature type="transmembrane region" description="Helical" evidence="1">
    <location>
        <begin position="19"/>
        <end position="43"/>
    </location>
</feature>
<dbReference type="AlphaFoldDB" id="D1PLF1"/>
<accession>D1PLF1</accession>
<dbReference type="STRING" id="411471.SUBVAR_05192"/>
<gene>
    <name evidence="2" type="ORF">SUBVAR_05192</name>
</gene>
<evidence type="ECO:0000313" key="2">
    <source>
        <dbReference type="EMBL" id="EFB76809.1"/>
    </source>
</evidence>
<keyword evidence="1" id="KW-0472">Membrane</keyword>
<comment type="caution">
    <text evidence="2">The sequence shown here is derived from an EMBL/GenBank/DDBJ whole genome shotgun (WGS) entry which is preliminary data.</text>
</comment>
<name>D1PLF1_9FIRM</name>